<evidence type="ECO:0000313" key="1">
    <source>
        <dbReference type="EMBL" id="CAB4007275.1"/>
    </source>
</evidence>
<proteinExistence type="predicted"/>
<feature type="non-terminal residue" evidence="1">
    <location>
        <position position="1"/>
    </location>
</feature>
<dbReference type="AlphaFoldDB" id="A0A7D9ICS4"/>
<keyword evidence="2" id="KW-1185">Reference proteome</keyword>
<sequence length="57" mass="6842">DPFDDVSDKIKSPLHEKQKFCLNSGLQKLKVDHFVRELLEFILLYLKHVPEEQLHWP</sequence>
<accession>A0A7D9ICS4</accession>
<protein>
    <submittedName>
        <fullName evidence="1">Uncharacterized protein</fullName>
    </submittedName>
</protein>
<name>A0A7D9ICS4_PARCT</name>
<gene>
    <name evidence="1" type="ORF">PACLA_8A081996</name>
</gene>
<dbReference type="EMBL" id="CACRXK020005747">
    <property type="protein sequence ID" value="CAB4007275.1"/>
    <property type="molecule type" value="Genomic_DNA"/>
</dbReference>
<comment type="caution">
    <text evidence="1">The sequence shown here is derived from an EMBL/GenBank/DDBJ whole genome shotgun (WGS) entry which is preliminary data.</text>
</comment>
<dbReference type="Proteomes" id="UP001152795">
    <property type="component" value="Unassembled WGS sequence"/>
</dbReference>
<feature type="non-terminal residue" evidence="1">
    <location>
        <position position="57"/>
    </location>
</feature>
<reference evidence="1" key="1">
    <citation type="submission" date="2020-04" db="EMBL/GenBank/DDBJ databases">
        <authorList>
            <person name="Alioto T."/>
            <person name="Alioto T."/>
            <person name="Gomez Garrido J."/>
        </authorList>
    </citation>
    <scope>NUCLEOTIDE SEQUENCE</scope>
    <source>
        <strain evidence="1">A484AB</strain>
    </source>
</reference>
<evidence type="ECO:0000313" key="2">
    <source>
        <dbReference type="Proteomes" id="UP001152795"/>
    </source>
</evidence>
<dbReference type="OrthoDB" id="2423195at2759"/>
<organism evidence="1 2">
    <name type="scientific">Paramuricea clavata</name>
    <name type="common">Red gorgonian</name>
    <name type="synonym">Violescent sea-whip</name>
    <dbReference type="NCBI Taxonomy" id="317549"/>
    <lineage>
        <taxon>Eukaryota</taxon>
        <taxon>Metazoa</taxon>
        <taxon>Cnidaria</taxon>
        <taxon>Anthozoa</taxon>
        <taxon>Octocorallia</taxon>
        <taxon>Malacalcyonacea</taxon>
        <taxon>Plexauridae</taxon>
        <taxon>Paramuricea</taxon>
    </lineage>
</organism>